<evidence type="ECO:0000313" key="5">
    <source>
        <dbReference type="EMBL" id="SDK80332.1"/>
    </source>
</evidence>
<sequence length="583" mass="63741">MTGLHEGLEPALGLLDRLLGRAVEAVMAVYGTDHDPRRGLYLDPEEIARLVRLQPRLPFRAPDERSLLDLLDPGSRPAELAARFQLTGFDLGVLVIALAPELDLRYERLYAFLNDDVSRQRPTVDLALTLLSASPGEKLARLQHFAPDAPLVRHGLLRVARCRLAEPIQVAEPVVRHLLGLGGLPPWCELADPGDRPAEPAPGRHVYLSGADGPAKREVALGIAAAERAPLLILDVATAVEAGWPQALEAALLEAALREAVFLVDDVDELDDPGARRAFLRALAGRGATTLVAGTGAAPDGFTERTVPGRRAARRLLARLAQRVLPRHGWDDLVLPADTVEQLHELCTHVRHRDQVLGTWGFGSAPNPGRGVTALFSGPSGTGKTSAAEIVAGDLGLDLYRIDLSAVVSKYVGETEKNLSRIFDAAEESGAILFFDECDALYGKRSEVRDSHDRYANIETAFLLQRMDDYDGVAILASNLRQNMDDAFTRRLRFVIEFPVPTRAQRLRIWRRHLPAQAEVEPGLDLESYAEQFKLTGGNIRNIVLSAAYQAAAEGCPIGDRHLLHATHREHQKLGRPVNGFQP</sequence>
<evidence type="ECO:0000313" key="6">
    <source>
        <dbReference type="Proteomes" id="UP000199202"/>
    </source>
</evidence>
<protein>
    <submittedName>
        <fullName evidence="5">ATPase family associated with various cellular activities (AAA)</fullName>
    </submittedName>
</protein>
<feature type="domain" description="AAA+ ATPase" evidence="4">
    <location>
        <begin position="202"/>
        <end position="327"/>
    </location>
</feature>
<dbReference type="RefSeq" id="WP_090941655.1">
    <property type="nucleotide sequence ID" value="NZ_FNDJ01000019.1"/>
</dbReference>
<dbReference type="STRING" id="633440.SAMN05421869_11938"/>
<name>A0A1G9EVY9_9ACTN</name>
<evidence type="ECO:0000256" key="1">
    <source>
        <dbReference type="ARBA" id="ARBA00006914"/>
    </source>
</evidence>
<dbReference type="InterPro" id="IPR003593">
    <property type="entry name" value="AAA+_ATPase"/>
</dbReference>
<feature type="domain" description="AAA+ ATPase" evidence="4">
    <location>
        <begin position="370"/>
        <end position="502"/>
    </location>
</feature>
<dbReference type="OrthoDB" id="9802352at2"/>
<dbReference type="EMBL" id="FNDJ01000019">
    <property type="protein sequence ID" value="SDK80332.1"/>
    <property type="molecule type" value="Genomic_DNA"/>
</dbReference>
<keyword evidence="3" id="KW-0067">ATP-binding</keyword>
<dbReference type="Gene3D" id="3.40.50.300">
    <property type="entry name" value="P-loop containing nucleotide triphosphate hydrolases"/>
    <property type="match status" value="1"/>
</dbReference>
<dbReference type="SMART" id="SM00382">
    <property type="entry name" value="AAA"/>
    <property type="match status" value="2"/>
</dbReference>
<evidence type="ECO:0000256" key="3">
    <source>
        <dbReference type="ARBA" id="ARBA00022840"/>
    </source>
</evidence>
<comment type="similarity">
    <text evidence="1">Belongs to the AAA ATPase family.</text>
</comment>
<dbReference type="PANTHER" id="PTHR23073">
    <property type="entry name" value="26S PROTEASOME REGULATORY SUBUNIT"/>
    <property type="match status" value="1"/>
</dbReference>
<accession>A0A1G9EVY9</accession>
<proteinExistence type="inferred from homology"/>
<dbReference type="GO" id="GO:0005524">
    <property type="term" value="F:ATP binding"/>
    <property type="evidence" value="ECO:0007669"/>
    <property type="project" value="UniProtKB-KW"/>
</dbReference>
<dbReference type="SUPFAM" id="SSF52540">
    <property type="entry name" value="P-loop containing nucleoside triphosphate hydrolases"/>
    <property type="match status" value="2"/>
</dbReference>
<dbReference type="GO" id="GO:0016887">
    <property type="term" value="F:ATP hydrolysis activity"/>
    <property type="evidence" value="ECO:0007669"/>
    <property type="project" value="InterPro"/>
</dbReference>
<dbReference type="InterPro" id="IPR054472">
    <property type="entry name" value="WHD"/>
</dbReference>
<evidence type="ECO:0000259" key="4">
    <source>
        <dbReference type="SMART" id="SM00382"/>
    </source>
</evidence>
<dbReference type="InterPro" id="IPR027417">
    <property type="entry name" value="P-loop_NTPase"/>
</dbReference>
<keyword evidence="2" id="KW-0547">Nucleotide-binding</keyword>
<organism evidence="5 6">
    <name type="scientific">Nonomuraea jiangxiensis</name>
    <dbReference type="NCBI Taxonomy" id="633440"/>
    <lineage>
        <taxon>Bacteria</taxon>
        <taxon>Bacillati</taxon>
        <taxon>Actinomycetota</taxon>
        <taxon>Actinomycetes</taxon>
        <taxon>Streptosporangiales</taxon>
        <taxon>Streptosporangiaceae</taxon>
        <taxon>Nonomuraea</taxon>
    </lineage>
</organism>
<keyword evidence="6" id="KW-1185">Reference proteome</keyword>
<gene>
    <name evidence="5" type="ORF">SAMN05421869_11938</name>
</gene>
<dbReference type="InterPro" id="IPR003959">
    <property type="entry name" value="ATPase_AAA_core"/>
</dbReference>
<dbReference type="Pfam" id="PF22977">
    <property type="entry name" value="WHD"/>
    <property type="match status" value="1"/>
</dbReference>
<evidence type="ECO:0000256" key="2">
    <source>
        <dbReference type="ARBA" id="ARBA00022741"/>
    </source>
</evidence>
<dbReference type="Pfam" id="PF00004">
    <property type="entry name" value="AAA"/>
    <property type="match status" value="1"/>
</dbReference>
<dbReference type="InterPro" id="IPR050221">
    <property type="entry name" value="26S_Proteasome_ATPase"/>
</dbReference>
<dbReference type="AlphaFoldDB" id="A0A1G9EVY9"/>
<reference evidence="5 6" key="1">
    <citation type="submission" date="2016-10" db="EMBL/GenBank/DDBJ databases">
        <authorList>
            <person name="de Groot N.N."/>
        </authorList>
    </citation>
    <scope>NUCLEOTIDE SEQUENCE [LARGE SCALE GENOMIC DNA]</scope>
    <source>
        <strain evidence="5 6">CGMCC 4.6533</strain>
    </source>
</reference>
<dbReference type="CDD" id="cd19481">
    <property type="entry name" value="RecA-like_protease"/>
    <property type="match status" value="1"/>
</dbReference>
<dbReference type="Proteomes" id="UP000199202">
    <property type="component" value="Unassembled WGS sequence"/>
</dbReference>